<reference evidence="1 2" key="1">
    <citation type="submission" date="2021-05" db="EMBL/GenBank/DDBJ databases">
        <title>Genome Assembly of Synthetic Allotetraploid Brassica napus Reveals Homoeologous Exchanges between Subgenomes.</title>
        <authorList>
            <person name="Davis J.T."/>
        </authorList>
    </citation>
    <scope>NUCLEOTIDE SEQUENCE [LARGE SCALE GENOMIC DNA]</scope>
    <source>
        <strain evidence="2">cv. Da-Ae</strain>
        <tissue evidence="1">Seedling</tissue>
    </source>
</reference>
<dbReference type="EMBL" id="JAGKQM010000017">
    <property type="protein sequence ID" value="KAH0867672.1"/>
    <property type="molecule type" value="Genomic_DNA"/>
</dbReference>
<comment type="caution">
    <text evidence="1">The sequence shown here is derived from an EMBL/GenBank/DDBJ whole genome shotgun (WGS) entry which is preliminary data.</text>
</comment>
<proteinExistence type="predicted"/>
<name>A0ABQ7YJ77_BRANA</name>
<dbReference type="Proteomes" id="UP000824890">
    <property type="component" value="Unassembled WGS sequence"/>
</dbReference>
<organism evidence="1 2">
    <name type="scientific">Brassica napus</name>
    <name type="common">Rape</name>
    <dbReference type="NCBI Taxonomy" id="3708"/>
    <lineage>
        <taxon>Eukaryota</taxon>
        <taxon>Viridiplantae</taxon>
        <taxon>Streptophyta</taxon>
        <taxon>Embryophyta</taxon>
        <taxon>Tracheophyta</taxon>
        <taxon>Spermatophyta</taxon>
        <taxon>Magnoliopsida</taxon>
        <taxon>eudicotyledons</taxon>
        <taxon>Gunneridae</taxon>
        <taxon>Pentapetalae</taxon>
        <taxon>rosids</taxon>
        <taxon>malvids</taxon>
        <taxon>Brassicales</taxon>
        <taxon>Brassicaceae</taxon>
        <taxon>Brassiceae</taxon>
        <taxon>Brassica</taxon>
    </lineage>
</organism>
<evidence type="ECO:0000313" key="2">
    <source>
        <dbReference type="Proteomes" id="UP000824890"/>
    </source>
</evidence>
<sequence length="193" mass="22211">MTGSSVYARSLAGGAVVMIGGTNESEGQGVTTISTELAVELSNTTCVHIFPVQEIQTPKKDLENSHWEDISTLPELFEISCKNHSDMFFLDIRRLIAREIETSEDGKIGHKSEERVAIFADTREEWFITLQGCFRRKVTVLLSIHLWERKLFVTRSMRLALCFSSLYVHCVHDNPQTRNRELQRFYRRNTLPF</sequence>
<evidence type="ECO:0000313" key="1">
    <source>
        <dbReference type="EMBL" id="KAH0867672.1"/>
    </source>
</evidence>
<protein>
    <submittedName>
        <fullName evidence="1">Uncharacterized protein</fullName>
    </submittedName>
</protein>
<keyword evidence="2" id="KW-1185">Reference proteome</keyword>
<accession>A0ABQ7YJ77</accession>
<gene>
    <name evidence="1" type="ORF">HID58_074694</name>
</gene>